<evidence type="ECO:0000313" key="20">
    <source>
        <dbReference type="EMBL" id="BAE87074.1"/>
    </source>
</evidence>
<reference evidence="20" key="1">
    <citation type="journal article" date="2005" name="Biochemistry">
        <title>Proteomics-based identification of outer-membrane proteins responsible for import of macromolecules in Sphingomonas sp. A1: alginate-binding flagellin on the cell surface.</title>
        <authorList>
            <person name="Hashimoto W."/>
            <person name="He J."/>
            <person name="Wada Y."/>
            <person name="Nankai H."/>
            <person name="Mikami B."/>
            <person name="Murata K."/>
        </authorList>
    </citation>
    <scope>NUCLEOTIDE SEQUENCE</scope>
    <source>
        <strain evidence="20">A1</strain>
    </source>
</reference>
<dbReference type="EMBL" id="AB211541">
    <property type="protein sequence ID" value="BAE87074.1"/>
    <property type="molecule type" value="Genomic_DNA"/>
</dbReference>
<keyword evidence="7 17" id="KW-0732">Signal</keyword>
<dbReference type="Gene3D" id="2.170.130.10">
    <property type="entry name" value="TonB-dependent receptor, plug domain"/>
    <property type="match status" value="1"/>
</dbReference>
<dbReference type="SUPFAM" id="SSF56935">
    <property type="entry name" value="Porins"/>
    <property type="match status" value="1"/>
</dbReference>
<evidence type="ECO:0000256" key="4">
    <source>
        <dbReference type="ARBA" id="ARBA00022452"/>
    </source>
</evidence>
<keyword evidence="9" id="KW-0406">Ion transport</keyword>
<dbReference type="Pfam" id="PF07715">
    <property type="entry name" value="Plug"/>
    <property type="match status" value="1"/>
</dbReference>
<protein>
    <submittedName>
        <fullName evidence="20">TonB-dependent transporter</fullName>
    </submittedName>
</protein>
<sequence length="718" mass="76345">MQQRSLKLSALTVAVLSSFSTLVYAQDATEKTEATLPTIQVKANADASAEGLSAPYAGGQVARGARVGVLGQQDNMETPFTVTSYTQELIQNQQAASVGDVLLNDPAVRVARGFGNYQQLYMVRGLPIYSDDMSYNGLYGLLPRQYLSTEIIERVEVLRGANAFLNGAAPGGSGLGGAINVVPKRADNEPITQVTAGVQSGGQGYVAADLGRRVADDRVGIRVNVARRDGDTAVDGSSGELTIAGVGVDYRDGRVRVSADIGYQDHRLKASQPSFYVATTDVPKAPDASSAIAQPWTYSNEKDSFGTVRGEYDFTSNITGWAAFGVREGRESSSFANPTLLNGNGDTSAYVLDTVREDSIQTGEIGLRGNFKTGSVSHKVSLSAMGYKALSKNAYGFSDFSGFAGNIYSPTHVDKPSTTFFPGGRMTNPLVTERLETSSVALADAMSFFNDKLLITVGGRYQYIDDTTYNYDTGVAAPGTAKSAVTPVGGIVYRITPAMSVYANYIEGLVKGDIVSASSGANNIGEALDPYKTKQVEAGFKFDAGRIGGAVGVYQTRRPVGGVGDDNRYDIVGHQRYRGLELSAYGEIVPSVKVLGGVSLLDTDLNGKEGIGAPKSQANLGLEWAVRQIKGLSLDGRVIYTSSQYADAANTQKIPSWTRIDLGARYVMPMGEQVLTLRARVENVADKDYWASSGGYPGQGYLTLGAPRTYIVSASVDF</sequence>
<evidence type="ECO:0000256" key="15">
    <source>
        <dbReference type="PROSITE-ProRule" id="PRU10144"/>
    </source>
</evidence>
<dbReference type="PANTHER" id="PTHR32552">
    <property type="entry name" value="FERRICHROME IRON RECEPTOR-RELATED"/>
    <property type="match status" value="1"/>
</dbReference>
<dbReference type="GO" id="GO:0015344">
    <property type="term" value="F:siderophore uptake transmembrane transporter activity"/>
    <property type="evidence" value="ECO:0007669"/>
    <property type="project" value="TreeGrafter"/>
</dbReference>
<feature type="signal peptide" evidence="17">
    <location>
        <begin position="1"/>
        <end position="25"/>
    </location>
</feature>
<evidence type="ECO:0000256" key="16">
    <source>
        <dbReference type="RuleBase" id="RU003357"/>
    </source>
</evidence>
<evidence type="ECO:0000256" key="11">
    <source>
        <dbReference type="ARBA" id="ARBA00023136"/>
    </source>
</evidence>
<dbReference type="Gene3D" id="2.40.170.20">
    <property type="entry name" value="TonB-dependent receptor, beta-barrel domain"/>
    <property type="match status" value="1"/>
</dbReference>
<evidence type="ECO:0000256" key="13">
    <source>
        <dbReference type="ARBA" id="ARBA00023237"/>
    </source>
</evidence>
<dbReference type="GO" id="GO:0015891">
    <property type="term" value="P:siderophore transport"/>
    <property type="evidence" value="ECO:0007669"/>
    <property type="project" value="InterPro"/>
</dbReference>
<feature type="domain" description="TonB-dependent receptor-like beta-barrel" evidence="18">
    <location>
        <begin position="261"/>
        <end position="684"/>
    </location>
</feature>
<feature type="domain" description="TonB-dependent receptor plug" evidence="19">
    <location>
        <begin position="75"/>
        <end position="172"/>
    </location>
</feature>
<keyword evidence="3 14" id="KW-0813">Transport</keyword>
<proteinExistence type="inferred from homology"/>
<dbReference type="NCBIfam" id="TIGR01783">
    <property type="entry name" value="TonB-siderophor"/>
    <property type="match status" value="1"/>
</dbReference>
<dbReference type="InterPro" id="IPR039426">
    <property type="entry name" value="TonB-dep_rcpt-like"/>
</dbReference>
<dbReference type="GO" id="GO:0009279">
    <property type="term" value="C:cell outer membrane"/>
    <property type="evidence" value="ECO:0007669"/>
    <property type="project" value="UniProtKB-SubCell"/>
</dbReference>
<organism evidence="20">
    <name type="scientific">Sphingomonas sp. A1</name>
    <dbReference type="NCBI Taxonomy" id="90322"/>
    <lineage>
        <taxon>Bacteria</taxon>
        <taxon>Pseudomonadati</taxon>
        <taxon>Pseudomonadota</taxon>
        <taxon>Alphaproteobacteria</taxon>
        <taxon>Sphingomonadales</taxon>
        <taxon>Sphingomonadaceae</taxon>
        <taxon>Sphingomonas</taxon>
    </lineage>
</organism>
<dbReference type="InterPro" id="IPR000531">
    <property type="entry name" value="Beta-barrel_TonB"/>
</dbReference>
<gene>
    <name evidence="20" type="primary">p3</name>
</gene>
<dbReference type="CDD" id="cd01347">
    <property type="entry name" value="ligand_gated_channel"/>
    <property type="match status" value="1"/>
</dbReference>
<comment type="subcellular location">
    <subcellularLocation>
        <location evidence="1 14">Cell outer membrane</location>
        <topology evidence="1 14">Multi-pass membrane protein</topology>
    </subcellularLocation>
</comment>
<evidence type="ECO:0000256" key="10">
    <source>
        <dbReference type="ARBA" id="ARBA00023077"/>
    </source>
</evidence>
<dbReference type="Pfam" id="PF00593">
    <property type="entry name" value="TonB_dep_Rec_b-barrel"/>
    <property type="match status" value="1"/>
</dbReference>
<dbReference type="InterPro" id="IPR037066">
    <property type="entry name" value="Plug_dom_sf"/>
</dbReference>
<evidence type="ECO:0000256" key="3">
    <source>
        <dbReference type="ARBA" id="ARBA00022448"/>
    </source>
</evidence>
<evidence type="ECO:0000256" key="9">
    <source>
        <dbReference type="ARBA" id="ARBA00023065"/>
    </source>
</evidence>
<keyword evidence="12" id="KW-0675">Receptor</keyword>
<evidence type="ECO:0000256" key="12">
    <source>
        <dbReference type="ARBA" id="ARBA00023170"/>
    </source>
</evidence>
<keyword evidence="5" id="KW-0410">Iron transport</keyword>
<keyword evidence="10 16" id="KW-0798">TonB box</keyword>
<dbReference type="InterPro" id="IPR010917">
    <property type="entry name" value="TonB_rcpt_CS"/>
</dbReference>
<evidence type="ECO:0000256" key="6">
    <source>
        <dbReference type="ARBA" id="ARBA00022692"/>
    </source>
</evidence>
<evidence type="ECO:0000259" key="18">
    <source>
        <dbReference type="Pfam" id="PF00593"/>
    </source>
</evidence>
<keyword evidence="4 14" id="KW-1134">Transmembrane beta strand</keyword>
<dbReference type="PANTHER" id="PTHR32552:SF82">
    <property type="entry name" value="FCUA PROTEIN"/>
    <property type="match status" value="1"/>
</dbReference>
<evidence type="ECO:0000256" key="7">
    <source>
        <dbReference type="ARBA" id="ARBA00022729"/>
    </source>
</evidence>
<keyword evidence="6 14" id="KW-0812">Transmembrane</keyword>
<evidence type="ECO:0000256" key="17">
    <source>
        <dbReference type="SAM" id="SignalP"/>
    </source>
</evidence>
<comment type="similarity">
    <text evidence="2 14 16">Belongs to the TonB-dependent receptor family.</text>
</comment>
<dbReference type="InterPro" id="IPR036942">
    <property type="entry name" value="Beta-barrel_TonB_sf"/>
</dbReference>
<dbReference type="GO" id="GO:0038023">
    <property type="term" value="F:signaling receptor activity"/>
    <property type="evidence" value="ECO:0007669"/>
    <property type="project" value="InterPro"/>
</dbReference>
<dbReference type="InterPro" id="IPR012910">
    <property type="entry name" value="Plug_dom"/>
</dbReference>
<dbReference type="InterPro" id="IPR010105">
    <property type="entry name" value="TonB_sidphr_rcpt"/>
</dbReference>
<feature type="short sequence motif" description="TonB C-terminal box" evidence="15">
    <location>
        <begin position="701"/>
        <end position="718"/>
    </location>
</feature>
<dbReference type="AlphaFoldDB" id="Q25C88"/>
<evidence type="ECO:0000256" key="8">
    <source>
        <dbReference type="ARBA" id="ARBA00023004"/>
    </source>
</evidence>
<keyword evidence="8" id="KW-0408">Iron</keyword>
<feature type="chain" id="PRO_5004203095" evidence="17">
    <location>
        <begin position="26"/>
        <end position="718"/>
    </location>
</feature>
<dbReference type="PROSITE" id="PS52016">
    <property type="entry name" value="TONB_DEPENDENT_REC_3"/>
    <property type="match status" value="1"/>
</dbReference>
<keyword evidence="11 14" id="KW-0472">Membrane</keyword>
<name>Q25C88_9SPHN</name>
<evidence type="ECO:0000256" key="1">
    <source>
        <dbReference type="ARBA" id="ARBA00004571"/>
    </source>
</evidence>
<dbReference type="PROSITE" id="PS01156">
    <property type="entry name" value="TONB_DEPENDENT_REC_2"/>
    <property type="match status" value="1"/>
</dbReference>
<accession>Q25C88</accession>
<evidence type="ECO:0000256" key="2">
    <source>
        <dbReference type="ARBA" id="ARBA00009810"/>
    </source>
</evidence>
<evidence type="ECO:0000256" key="5">
    <source>
        <dbReference type="ARBA" id="ARBA00022496"/>
    </source>
</evidence>
<keyword evidence="13 14" id="KW-0998">Cell outer membrane</keyword>
<evidence type="ECO:0000259" key="19">
    <source>
        <dbReference type="Pfam" id="PF07715"/>
    </source>
</evidence>
<evidence type="ECO:0000256" key="14">
    <source>
        <dbReference type="PROSITE-ProRule" id="PRU01360"/>
    </source>
</evidence>